<evidence type="ECO:0000313" key="7">
    <source>
        <dbReference type="RefSeq" id="XP_016982858.1"/>
    </source>
</evidence>
<reference evidence="7" key="2">
    <citation type="submission" date="2025-04" db="UniProtKB">
        <authorList>
            <consortium name="RefSeq"/>
        </authorList>
    </citation>
    <scope>IDENTIFICATION</scope>
</reference>
<dbReference type="Gene3D" id="3.80.10.10">
    <property type="entry name" value="Ribonuclease Inhibitor"/>
    <property type="match status" value="1"/>
</dbReference>
<protein>
    <submittedName>
        <fullName evidence="7">Uncharacterized protein LOC108047259</fullName>
    </submittedName>
</protein>
<dbReference type="PANTHER" id="PTHR24366">
    <property type="entry name" value="IG(IMMUNOGLOBULIN) AND LRR(LEUCINE RICH REPEAT) DOMAINS"/>
    <property type="match status" value="1"/>
</dbReference>
<name>A0A6P4F689_DRORH</name>
<evidence type="ECO:0000256" key="1">
    <source>
        <dbReference type="ARBA" id="ARBA00022614"/>
    </source>
</evidence>
<dbReference type="OrthoDB" id="676979at2759"/>
<evidence type="ECO:0000256" key="2">
    <source>
        <dbReference type="ARBA" id="ARBA00022737"/>
    </source>
</evidence>
<dbReference type="AlphaFoldDB" id="A0A6P4F689"/>
<keyword evidence="3" id="KW-1133">Transmembrane helix</keyword>
<evidence type="ECO:0000313" key="5">
    <source>
        <dbReference type="EnsemblMetazoa" id="XP_016982858.1"/>
    </source>
</evidence>
<dbReference type="InterPro" id="IPR001611">
    <property type="entry name" value="Leu-rich_rpt"/>
</dbReference>
<organism evidence="7">
    <name type="scientific">Drosophila rhopaloa</name>
    <name type="common">Fruit fly</name>
    <dbReference type="NCBI Taxonomy" id="1041015"/>
    <lineage>
        <taxon>Eukaryota</taxon>
        <taxon>Metazoa</taxon>
        <taxon>Ecdysozoa</taxon>
        <taxon>Arthropoda</taxon>
        <taxon>Hexapoda</taxon>
        <taxon>Insecta</taxon>
        <taxon>Pterygota</taxon>
        <taxon>Neoptera</taxon>
        <taxon>Endopterygota</taxon>
        <taxon>Diptera</taxon>
        <taxon>Brachycera</taxon>
        <taxon>Muscomorpha</taxon>
        <taxon>Ephydroidea</taxon>
        <taxon>Drosophilidae</taxon>
        <taxon>Drosophila</taxon>
        <taxon>Sophophora</taxon>
    </lineage>
</organism>
<keyword evidence="2" id="KW-0677">Repeat</keyword>
<reference evidence="6" key="1">
    <citation type="journal article" date="2021" name="Elife">
        <title>Highly contiguous assemblies of 101 drosophilid genomes.</title>
        <authorList>
            <person name="Kim B.Y."/>
            <person name="Wang J.R."/>
            <person name="Miller D.E."/>
            <person name="Barmina O."/>
            <person name="Delaney E."/>
            <person name="Thompson A."/>
            <person name="Comeault A.A."/>
            <person name="Peede D."/>
            <person name="D'Agostino E.R."/>
            <person name="Pelaez J."/>
            <person name="Aguilar J.M."/>
            <person name="Haji D."/>
            <person name="Matsunaga T."/>
            <person name="Armstrong E.E."/>
            <person name="Zych M."/>
            <person name="Ogawa Y."/>
            <person name="Stamenkovic-Radak M."/>
            <person name="Jelic M."/>
            <person name="Veselinovic M.S."/>
            <person name="Tanaskovic M."/>
            <person name="Eric P."/>
            <person name="Gao J.J."/>
            <person name="Katoh T.K."/>
            <person name="Toda M.J."/>
            <person name="Watabe H."/>
            <person name="Watada M."/>
            <person name="Davis J.S."/>
            <person name="Moyle L.C."/>
            <person name="Manoli G."/>
            <person name="Bertolini E."/>
            <person name="Kostal V."/>
            <person name="Hawley R.S."/>
            <person name="Takahashi A."/>
            <person name="Jones C.D."/>
            <person name="Price D.K."/>
            <person name="Whiteman N."/>
            <person name="Kopp A."/>
            <person name="Matute D.R."/>
            <person name="Petrov D.A."/>
        </authorList>
    </citation>
    <scope>NUCLEOTIDE SEQUENCE [LARGE SCALE GENOMIC DNA]</scope>
</reference>
<evidence type="ECO:0000256" key="4">
    <source>
        <dbReference type="SAM" id="SignalP"/>
    </source>
</evidence>
<dbReference type="InterPro" id="IPR032675">
    <property type="entry name" value="LRR_dom_sf"/>
</dbReference>
<reference evidence="5" key="3">
    <citation type="submission" date="2025-05" db="UniProtKB">
        <authorList>
            <consortium name="EnsemblMetazoa"/>
        </authorList>
    </citation>
    <scope>IDENTIFICATION</scope>
</reference>
<evidence type="ECO:0000313" key="6">
    <source>
        <dbReference type="Proteomes" id="UP001652680"/>
    </source>
</evidence>
<accession>A0A6P4F689</accession>
<dbReference type="Proteomes" id="UP001652680">
    <property type="component" value="Unassembled WGS sequence"/>
</dbReference>
<dbReference type="Pfam" id="PF13855">
    <property type="entry name" value="LRR_8"/>
    <property type="match status" value="2"/>
</dbReference>
<sequence>MGRSHFFEMMTQCVFLAVVLLSLSHVRAADDEMSSAYESGNSPLSITPQNTIACVIRATLYKTSSWERSSQDFGLPLDIDCSGNSTLEVNSFDLGAQRVVGKRHVLLDGSQTPPLGISSYGLEYLDNCVSLESLEIQRFVGDATLKLSCGGALLPNLTAVSLKNNELGILSGDTFHELPHLKLLQMQQNSLRFLEKLEGCAELEELAIQDEADLVLKDNDIIMQLSGLKKLRLRNLKKIENAFLSDLPENLTDLIIEDTAIQPGELFLTKGIAKLVNVTLTNCQLRSFALDPPRNLDIVHLNLSDNALVSFNISFQDGPSTLETLDLSRNKLQHLNFTWFYRTTSLRILYLQENNFHTFSLFQLGMLSPGTIQRIDLRSNELMSLREIEKANYPYWNPQLRLLIDDNPWSCQWLSDFSHTQPQLFRLFEYSKYISHINVNGLSCKPQEPPTEEPPKARRIMHVRINGSDSSIPVPHHTGNVSSFEVLYGNPVQLHRSQRSLALIIVFMLPLGIAFLFLLLYLYLHCERLFHLSYYVSGLPCFGGEKSSSGPRFVDHVDIVRYPIANGGGSPVDLETELPDGYETPVSGGASICNCAGHRESTCSRTHHVTYESLPAELPYQLYAEIKEQADENGDKDVMLAATPSSTAPIYDHLSFVEEMPKLDELRDIS</sequence>
<dbReference type="GeneID" id="108047259"/>
<gene>
    <name evidence="7" type="primary">LOC108047259</name>
    <name evidence="5" type="synonym">108047259</name>
</gene>
<keyword evidence="6" id="KW-1185">Reference proteome</keyword>
<feature type="chain" id="PRO_5027962365" evidence="4">
    <location>
        <begin position="29"/>
        <end position="670"/>
    </location>
</feature>
<feature type="signal peptide" evidence="4">
    <location>
        <begin position="1"/>
        <end position="28"/>
    </location>
</feature>
<evidence type="ECO:0000256" key="3">
    <source>
        <dbReference type="SAM" id="Phobius"/>
    </source>
</evidence>
<dbReference type="EnsemblMetazoa" id="XM_017127369.1">
    <property type="protein sequence ID" value="XP_016982858.1"/>
    <property type="gene ID" value="LOC108047259"/>
</dbReference>
<dbReference type="RefSeq" id="XP_016982858.1">
    <property type="nucleotide sequence ID" value="XM_017127369.1"/>
</dbReference>
<feature type="transmembrane region" description="Helical" evidence="3">
    <location>
        <begin position="501"/>
        <end position="524"/>
    </location>
</feature>
<keyword evidence="3" id="KW-0472">Membrane</keyword>
<keyword evidence="1" id="KW-0433">Leucine-rich repeat</keyword>
<dbReference type="PANTHER" id="PTHR24366:SF96">
    <property type="entry name" value="LEUCINE RICH REPEAT CONTAINING 53"/>
    <property type="match status" value="1"/>
</dbReference>
<dbReference type="SUPFAM" id="SSF52058">
    <property type="entry name" value="L domain-like"/>
    <property type="match status" value="1"/>
</dbReference>
<proteinExistence type="predicted"/>
<keyword evidence="4" id="KW-0732">Signal</keyword>
<keyword evidence="3" id="KW-0812">Transmembrane</keyword>